<dbReference type="Pfam" id="PF23622">
    <property type="entry name" value="LRR_At1g61320_AtMIF1"/>
    <property type="match status" value="1"/>
</dbReference>
<dbReference type="PANTHER" id="PTHR34145:SF34">
    <property type="entry name" value="OS05G0571700 PROTEIN"/>
    <property type="match status" value="1"/>
</dbReference>
<dbReference type="EnsemblPlants" id="ORUFI05G28410.1">
    <property type="protein sequence ID" value="ORUFI05G28410.1"/>
    <property type="gene ID" value="ORUFI05G28410"/>
</dbReference>
<dbReference type="SUPFAM" id="SSF52058">
    <property type="entry name" value="L domain-like"/>
    <property type="match status" value="1"/>
</dbReference>
<dbReference type="Proteomes" id="UP000008022">
    <property type="component" value="Unassembled WGS sequence"/>
</dbReference>
<dbReference type="InterPro" id="IPR053772">
    <property type="entry name" value="At1g61320/At1g61330-like"/>
</dbReference>
<dbReference type="STRING" id="4529.A0A0E0PRH8"/>
<evidence type="ECO:0000313" key="4">
    <source>
        <dbReference type="Proteomes" id="UP000008022"/>
    </source>
</evidence>
<dbReference type="Gramene" id="ORUFI05G28410.1">
    <property type="protein sequence ID" value="ORUFI05G28410.1"/>
    <property type="gene ID" value="ORUFI05G28410"/>
</dbReference>
<proteinExistence type="predicted"/>
<reference evidence="4" key="1">
    <citation type="submission" date="2013-06" db="EMBL/GenBank/DDBJ databases">
        <authorList>
            <person name="Zhao Q."/>
        </authorList>
    </citation>
    <scope>NUCLEOTIDE SEQUENCE</scope>
    <source>
        <strain evidence="4">cv. W1943</strain>
    </source>
</reference>
<dbReference type="eggNOG" id="ENOG502RYMX">
    <property type="taxonomic scope" value="Eukaryota"/>
</dbReference>
<evidence type="ECO:0000256" key="1">
    <source>
        <dbReference type="SAM" id="MobiDB-lite"/>
    </source>
</evidence>
<dbReference type="InterPro" id="IPR055357">
    <property type="entry name" value="LRR_At1g61320_AtMIF1"/>
</dbReference>
<organism evidence="3 4">
    <name type="scientific">Oryza rufipogon</name>
    <name type="common">Brownbeard rice</name>
    <name type="synonym">Asian wild rice</name>
    <dbReference type="NCBI Taxonomy" id="4529"/>
    <lineage>
        <taxon>Eukaryota</taxon>
        <taxon>Viridiplantae</taxon>
        <taxon>Streptophyta</taxon>
        <taxon>Embryophyta</taxon>
        <taxon>Tracheophyta</taxon>
        <taxon>Spermatophyta</taxon>
        <taxon>Magnoliopsida</taxon>
        <taxon>Liliopsida</taxon>
        <taxon>Poales</taxon>
        <taxon>Poaceae</taxon>
        <taxon>BOP clade</taxon>
        <taxon>Oryzoideae</taxon>
        <taxon>Oryzeae</taxon>
        <taxon>Oryzinae</taxon>
        <taxon>Oryza</taxon>
    </lineage>
</organism>
<keyword evidence="4" id="KW-1185">Reference proteome</keyword>
<sequence length="553" mass="61749">MKWAADQCGLWMRARTLKSIVESRPPKSGRAARQEQRGLLHGLSSGCAAARLHHRAVRPGGRPPPRAPGHGERAGRPGASPVAATRLPAGSRRRPDEGEDISCHIHSLMSMRDAARVACVSRAFARSWRCLPNLDFSEESLGINRSTCKKDEKLGDLTSKIDWILKNHSGIGIKKLIIQVGSVYSRDSSHLAHLDSWLQCAVKPGIEELIVNLSSMNAKYNFPCELLSSGTGDSLRYIYLASCNFHPTVRIGCLKSLTRLQLCMVNITENELRCLLSISLGLERLELRHCSTLKCLKVPCLQRLSYLDVMTCTGLQVIESKAPNLSSIRFEGDLYVQLSLGEPLQIKQLYRLCNDAAFYARTELPSSMPNLERLIIHSDTEMVNTPMVPSKFYHLKYLSIALGGQTYDYLSLVSFFDASPFLETFILNALRERTERATIFGDPSGLRMMPEHRHDKLKCVKIINFSSVKTLVELTCHIVESATALECLTLDTTSGSPRCSVNRLGKCFLMRRETLMEAHRALKAVQTYIELKVPSKVELNVLEPCSRCHALDL</sequence>
<feature type="domain" description="At1g61320/AtMIF1 LRR" evidence="2">
    <location>
        <begin position="164"/>
        <end position="546"/>
    </location>
</feature>
<dbReference type="InterPro" id="IPR032675">
    <property type="entry name" value="LRR_dom_sf"/>
</dbReference>
<evidence type="ECO:0000259" key="2">
    <source>
        <dbReference type="Pfam" id="PF23622"/>
    </source>
</evidence>
<dbReference type="HOGENOM" id="CLU_010721_4_1_1"/>
<protein>
    <recommendedName>
        <fullName evidence="2">At1g61320/AtMIF1 LRR domain-containing protein</fullName>
    </recommendedName>
</protein>
<dbReference type="PANTHER" id="PTHR34145">
    <property type="entry name" value="OS02G0105600 PROTEIN"/>
    <property type="match status" value="1"/>
</dbReference>
<dbReference type="OMA" id="QLMSMKR"/>
<dbReference type="AlphaFoldDB" id="A0A0E0PRH8"/>
<dbReference type="Gene3D" id="3.80.10.10">
    <property type="entry name" value="Ribonuclease Inhibitor"/>
    <property type="match status" value="1"/>
</dbReference>
<reference evidence="3" key="2">
    <citation type="submission" date="2015-06" db="UniProtKB">
        <authorList>
            <consortium name="EnsemblPlants"/>
        </authorList>
    </citation>
    <scope>IDENTIFICATION</scope>
</reference>
<accession>A0A0E0PRH8</accession>
<name>A0A0E0PRH8_ORYRU</name>
<evidence type="ECO:0000313" key="3">
    <source>
        <dbReference type="EnsemblPlants" id="ORUFI05G28410.1"/>
    </source>
</evidence>
<feature type="region of interest" description="Disordered" evidence="1">
    <location>
        <begin position="56"/>
        <end position="98"/>
    </location>
</feature>